<sequence>MSSTPLPVMGNPMFLCQHYIDAVLRNHIKLLQLQPRMALEAALGWYQSRISQYDKQSWENTVEQRILQGLSYTPRKTANPKTEFIDVDLVRGSTFPKAKPHSGLWLAGLHGITRIVLLPLYSRWWILETSCAGFFIVLSIYCSILYCGAVMLMCRHNEQFIKDVPMSEVLLPGLVVVVLSIMHSQIVCTRHPGGVASSSPHHHPLPTPLGFRCGRRPIPSTTRALRRNSSLSSRGKCVSCCTCKRDTPKHTNSYVKKHSSLIKNRSSYKPFRSHSEEPRCEESYPLRPRSASENNVMFSNTSEVRPSIIICRPHSEESEKPEERSSSSATPSSGDRSPISGPSEGKPVFLEDLSNKVLPDGNCTSNSETEDITVIRTQTDLARNCKDSEKKGNKNFVMHSEEKKRIMFNRSVELKGRVKLSVPRAHQHCLQLPEHRRVELDGGSDGGEESGMGDLDVLTTDTDSCIVNTRRHHRCPCMKSQLPDPCVSHTCRCILHQLPSVVVERSSCNSSCESDAEQDTTPHFPKTKPPEFEWTGITTNSDDLSYSSESEGGWDDNEETHQTYLCSETLDWNIQGSPAAIITSTPNVSVKGLTMATVIALVPSIYRVDYPSLGTLLETVVTSGPQEWTQALTNTTYNLLAGLLGSNIW</sequence>
<keyword evidence="2 7" id="KW-0812">Transmembrane</keyword>
<proteinExistence type="predicted"/>
<feature type="region of interest" description="Disordered" evidence="6">
    <location>
        <begin position="514"/>
        <end position="558"/>
    </location>
</feature>
<dbReference type="PANTHER" id="PTHR12680:SF6">
    <property type="entry name" value="PROTEIN PHTF"/>
    <property type="match status" value="1"/>
</dbReference>
<accession>A0AAE1KDG6</accession>
<feature type="transmembrane region" description="Helical" evidence="7">
    <location>
        <begin position="132"/>
        <end position="152"/>
    </location>
</feature>
<evidence type="ECO:0000256" key="1">
    <source>
        <dbReference type="ARBA" id="ARBA00004141"/>
    </source>
</evidence>
<gene>
    <name evidence="9" type="ORF">Pcinc_024498</name>
</gene>
<feature type="compositionally biased region" description="Basic and acidic residues" evidence="6">
    <location>
        <begin position="273"/>
        <end position="284"/>
    </location>
</feature>
<protein>
    <recommendedName>
        <fullName evidence="8">PHTF1/2 N-terminal domain-containing protein</fullName>
    </recommendedName>
</protein>
<dbReference type="PANTHER" id="PTHR12680">
    <property type="entry name" value="PUTATIVE HOMEODOMAIN TRANSCRIPTION FACTOR PHTF"/>
    <property type="match status" value="1"/>
</dbReference>
<organism evidence="9 10">
    <name type="scientific">Petrolisthes cinctipes</name>
    <name type="common">Flat porcelain crab</name>
    <dbReference type="NCBI Taxonomy" id="88211"/>
    <lineage>
        <taxon>Eukaryota</taxon>
        <taxon>Metazoa</taxon>
        <taxon>Ecdysozoa</taxon>
        <taxon>Arthropoda</taxon>
        <taxon>Crustacea</taxon>
        <taxon>Multicrustacea</taxon>
        <taxon>Malacostraca</taxon>
        <taxon>Eumalacostraca</taxon>
        <taxon>Eucarida</taxon>
        <taxon>Decapoda</taxon>
        <taxon>Pleocyemata</taxon>
        <taxon>Anomura</taxon>
        <taxon>Galatheoidea</taxon>
        <taxon>Porcellanidae</taxon>
        <taxon>Petrolisthes</taxon>
    </lineage>
</organism>
<feature type="domain" description="PHTF1/2 N-terminal" evidence="8">
    <location>
        <begin position="38"/>
        <end position="191"/>
    </location>
</feature>
<keyword evidence="10" id="KW-1185">Reference proteome</keyword>
<comment type="subcellular location">
    <subcellularLocation>
        <location evidence="1">Membrane</location>
        <topology evidence="1">Multi-pass membrane protein</topology>
    </subcellularLocation>
</comment>
<feature type="compositionally biased region" description="Low complexity" evidence="6">
    <location>
        <begin position="326"/>
        <end position="337"/>
    </location>
</feature>
<feature type="transmembrane region" description="Helical" evidence="7">
    <location>
        <begin position="104"/>
        <end position="126"/>
    </location>
</feature>
<evidence type="ECO:0000256" key="5">
    <source>
        <dbReference type="ARBA" id="ARBA00023180"/>
    </source>
</evidence>
<evidence type="ECO:0000256" key="7">
    <source>
        <dbReference type="SAM" id="Phobius"/>
    </source>
</evidence>
<evidence type="ECO:0000259" key="8">
    <source>
        <dbReference type="Pfam" id="PF12129"/>
    </source>
</evidence>
<feature type="compositionally biased region" description="Basic and acidic residues" evidence="6">
    <location>
        <begin position="313"/>
        <end position="325"/>
    </location>
</feature>
<dbReference type="GO" id="GO:0005783">
    <property type="term" value="C:endoplasmic reticulum"/>
    <property type="evidence" value="ECO:0007669"/>
    <property type="project" value="InterPro"/>
</dbReference>
<dbReference type="EMBL" id="JAWQEG010002696">
    <property type="protein sequence ID" value="KAK3870262.1"/>
    <property type="molecule type" value="Genomic_DNA"/>
</dbReference>
<evidence type="ECO:0000256" key="3">
    <source>
        <dbReference type="ARBA" id="ARBA00022989"/>
    </source>
</evidence>
<keyword evidence="5" id="KW-0325">Glycoprotein</keyword>
<dbReference type="InterPro" id="IPR039775">
    <property type="entry name" value="PHTF1/2"/>
</dbReference>
<dbReference type="Proteomes" id="UP001286313">
    <property type="component" value="Unassembled WGS sequence"/>
</dbReference>
<keyword evidence="3 7" id="KW-1133">Transmembrane helix</keyword>
<feature type="region of interest" description="Disordered" evidence="6">
    <location>
        <begin position="313"/>
        <end position="348"/>
    </location>
</feature>
<dbReference type="GO" id="GO:0016020">
    <property type="term" value="C:membrane"/>
    <property type="evidence" value="ECO:0007669"/>
    <property type="project" value="UniProtKB-SubCell"/>
</dbReference>
<dbReference type="InterPro" id="IPR021980">
    <property type="entry name" value="PHTF1/2_N"/>
</dbReference>
<dbReference type="Pfam" id="PF12129">
    <property type="entry name" value="PHTF1-2_N"/>
    <property type="match status" value="1"/>
</dbReference>
<evidence type="ECO:0000313" key="9">
    <source>
        <dbReference type="EMBL" id="KAK3870262.1"/>
    </source>
</evidence>
<evidence type="ECO:0000313" key="10">
    <source>
        <dbReference type="Proteomes" id="UP001286313"/>
    </source>
</evidence>
<dbReference type="AlphaFoldDB" id="A0AAE1KDG6"/>
<evidence type="ECO:0000256" key="4">
    <source>
        <dbReference type="ARBA" id="ARBA00023136"/>
    </source>
</evidence>
<feature type="compositionally biased region" description="Polar residues" evidence="6">
    <location>
        <begin position="536"/>
        <end position="550"/>
    </location>
</feature>
<name>A0AAE1KDG6_PETCI</name>
<reference evidence="9" key="1">
    <citation type="submission" date="2023-10" db="EMBL/GenBank/DDBJ databases">
        <title>Genome assemblies of two species of porcelain crab, Petrolisthes cinctipes and Petrolisthes manimaculis (Anomura: Porcellanidae).</title>
        <authorList>
            <person name="Angst P."/>
        </authorList>
    </citation>
    <scope>NUCLEOTIDE SEQUENCE</scope>
    <source>
        <strain evidence="9">PB745_01</strain>
        <tissue evidence="9">Gill</tissue>
    </source>
</reference>
<feature type="region of interest" description="Disordered" evidence="6">
    <location>
        <begin position="265"/>
        <end position="299"/>
    </location>
</feature>
<keyword evidence="4 7" id="KW-0472">Membrane</keyword>
<evidence type="ECO:0000256" key="2">
    <source>
        <dbReference type="ARBA" id="ARBA00022692"/>
    </source>
</evidence>
<comment type="caution">
    <text evidence="9">The sequence shown here is derived from an EMBL/GenBank/DDBJ whole genome shotgun (WGS) entry which is preliminary data.</text>
</comment>
<evidence type="ECO:0000256" key="6">
    <source>
        <dbReference type="SAM" id="MobiDB-lite"/>
    </source>
</evidence>